<feature type="compositionally biased region" description="Low complexity" evidence="1">
    <location>
        <begin position="33"/>
        <end position="53"/>
    </location>
</feature>
<proteinExistence type="predicted"/>
<evidence type="ECO:0000256" key="1">
    <source>
        <dbReference type="SAM" id="MobiDB-lite"/>
    </source>
</evidence>
<feature type="region of interest" description="Disordered" evidence="1">
    <location>
        <begin position="33"/>
        <end position="83"/>
    </location>
</feature>
<dbReference type="PATRIC" id="fig|759362.5.peg.462"/>
<reference evidence="4 5" key="1">
    <citation type="journal article" date="2011" name="J. Bacteriol.">
        <title>Complete genome sequence of the industrial strain Ketogulonicigenium vulgare WSH-001.</title>
        <authorList>
            <person name="Liu L."/>
            <person name="Li Y."/>
            <person name="Zhang J."/>
            <person name="Zhou Z."/>
            <person name="Liu J."/>
            <person name="Li X."/>
            <person name="Zhou J."/>
            <person name="Du G."/>
            <person name="Wang L."/>
            <person name="Chen J."/>
        </authorList>
    </citation>
    <scope>NUCLEOTIDE SEQUENCE [LARGE SCALE GENOMIC DNA]</scope>
    <source>
        <strain evidence="4 5">WSH-001</strain>
    </source>
</reference>
<evidence type="ECO:0000313" key="4">
    <source>
        <dbReference type="EMBL" id="AEM40282.1"/>
    </source>
</evidence>
<dbReference type="KEGG" id="kvl:KVU_0443"/>
<feature type="compositionally biased region" description="Low complexity" evidence="1">
    <location>
        <begin position="74"/>
        <end position="83"/>
    </location>
</feature>
<dbReference type="Pfam" id="PF06904">
    <property type="entry name" value="Extensin-like_C"/>
    <property type="match status" value="1"/>
</dbReference>
<organism evidence="4 5">
    <name type="scientific">Ketogulonicigenium vulgare (strain WSH-001)</name>
    <dbReference type="NCBI Taxonomy" id="759362"/>
    <lineage>
        <taxon>Bacteria</taxon>
        <taxon>Pseudomonadati</taxon>
        <taxon>Pseudomonadota</taxon>
        <taxon>Alphaproteobacteria</taxon>
        <taxon>Rhodobacterales</taxon>
        <taxon>Roseobacteraceae</taxon>
        <taxon>Ketogulonicigenium</taxon>
    </lineage>
</organism>
<dbReference type="HOGENOM" id="CLU_043272_3_0_5"/>
<sequence>MKRAGRQIALGCLALALLGAPLAAQTIPLPEARPEAAAPQTPAPETAAPNTPAQSAPVTARPDGSLSVPIPRTRPQSVPAVPRAAQVAPTVLSVLPPVPRPPQRPAGRRAIAATPAPAAPAAPRIASTGAGLCGIPGLQGDVIQDISGRGGCGVTNAVQVRSVQGVALSTPLVIDCQTAVTFNRWVSEVAIPSIGNTGGGLAFIQTPGGYSCRAVVGTNSNRLSEHGRGKAVDVVAFRLRDGTTFNVLNGWRSAAWGNVLRQMHRAACGMFGTVLGPEANAAHRDHLHFDTASRRSAYCR</sequence>
<feature type="chain" id="PRO_5003395893" evidence="2">
    <location>
        <begin position="24"/>
        <end position="300"/>
    </location>
</feature>
<dbReference type="AlphaFoldDB" id="F9YAA9"/>
<dbReference type="OrthoDB" id="9809788at2"/>
<feature type="signal peptide" evidence="2">
    <location>
        <begin position="1"/>
        <end position="23"/>
    </location>
</feature>
<keyword evidence="2" id="KW-0732">Signal</keyword>
<protein>
    <submittedName>
        <fullName evidence="4">Extensin-like protein</fullName>
    </submittedName>
</protein>
<accession>F9YAA9</accession>
<dbReference type="InterPro" id="IPR009683">
    <property type="entry name" value="Extensin-like_C"/>
</dbReference>
<dbReference type="Proteomes" id="UP000000692">
    <property type="component" value="Chromosome"/>
</dbReference>
<dbReference type="RefSeq" id="WP_014537539.1">
    <property type="nucleotide sequence ID" value="NC_017384.1"/>
</dbReference>
<evidence type="ECO:0000313" key="5">
    <source>
        <dbReference type="Proteomes" id="UP000000692"/>
    </source>
</evidence>
<evidence type="ECO:0000259" key="3">
    <source>
        <dbReference type="Pfam" id="PF06904"/>
    </source>
</evidence>
<dbReference type="EMBL" id="CP002018">
    <property type="protein sequence ID" value="AEM40282.1"/>
    <property type="molecule type" value="Genomic_DNA"/>
</dbReference>
<name>F9YAA9_KETVW</name>
<gene>
    <name evidence="4" type="ordered locus">KVU_0443</name>
</gene>
<dbReference type="eggNOG" id="COG3921">
    <property type="taxonomic scope" value="Bacteria"/>
</dbReference>
<keyword evidence="5" id="KW-1185">Reference proteome</keyword>
<feature type="domain" description="Extensin-like C-terminal" evidence="3">
    <location>
        <begin position="144"/>
        <end position="300"/>
    </location>
</feature>
<evidence type="ECO:0000256" key="2">
    <source>
        <dbReference type="SAM" id="SignalP"/>
    </source>
</evidence>